<reference evidence="1" key="1">
    <citation type="journal article" date="2019" name="bioRxiv">
        <title>The Genome of the Zebra Mussel, Dreissena polymorpha: A Resource for Invasive Species Research.</title>
        <authorList>
            <person name="McCartney M.A."/>
            <person name="Auch B."/>
            <person name="Kono T."/>
            <person name="Mallez S."/>
            <person name="Zhang Y."/>
            <person name="Obille A."/>
            <person name="Becker A."/>
            <person name="Abrahante J.E."/>
            <person name="Garbe J."/>
            <person name="Badalamenti J.P."/>
            <person name="Herman A."/>
            <person name="Mangelson H."/>
            <person name="Liachko I."/>
            <person name="Sullivan S."/>
            <person name="Sone E.D."/>
            <person name="Koren S."/>
            <person name="Silverstein K.A.T."/>
            <person name="Beckman K.B."/>
            <person name="Gohl D.M."/>
        </authorList>
    </citation>
    <scope>NUCLEOTIDE SEQUENCE</scope>
    <source>
        <strain evidence="1">Duluth1</strain>
        <tissue evidence="1">Whole animal</tissue>
    </source>
</reference>
<reference evidence="1" key="2">
    <citation type="submission" date="2020-11" db="EMBL/GenBank/DDBJ databases">
        <authorList>
            <person name="McCartney M.A."/>
            <person name="Auch B."/>
            <person name="Kono T."/>
            <person name="Mallez S."/>
            <person name="Becker A."/>
            <person name="Gohl D.M."/>
            <person name="Silverstein K.A.T."/>
            <person name="Koren S."/>
            <person name="Bechman K.B."/>
            <person name="Herman A."/>
            <person name="Abrahante J.E."/>
            <person name="Garbe J."/>
        </authorList>
    </citation>
    <scope>NUCLEOTIDE SEQUENCE</scope>
    <source>
        <strain evidence="1">Duluth1</strain>
        <tissue evidence="1">Whole animal</tissue>
    </source>
</reference>
<sequence>MVPKLEANGHKPMRFIFDFARPDLTKLDKMFGMVASGTTNFDDEIRQKSSSWMSSWVVLGPSSFIWLHALSS</sequence>
<evidence type="ECO:0000313" key="2">
    <source>
        <dbReference type="Proteomes" id="UP000828390"/>
    </source>
</evidence>
<evidence type="ECO:0000313" key="1">
    <source>
        <dbReference type="EMBL" id="KAH3792498.1"/>
    </source>
</evidence>
<dbReference type="Proteomes" id="UP000828390">
    <property type="component" value="Unassembled WGS sequence"/>
</dbReference>
<dbReference type="EMBL" id="JAIWYP010000007">
    <property type="protein sequence ID" value="KAH3792498.1"/>
    <property type="molecule type" value="Genomic_DNA"/>
</dbReference>
<accession>A0A9D4J1P6</accession>
<proteinExistence type="predicted"/>
<keyword evidence="2" id="KW-1185">Reference proteome</keyword>
<comment type="caution">
    <text evidence="1">The sequence shown here is derived from an EMBL/GenBank/DDBJ whole genome shotgun (WGS) entry which is preliminary data.</text>
</comment>
<dbReference type="AlphaFoldDB" id="A0A9D4J1P6"/>
<organism evidence="1 2">
    <name type="scientific">Dreissena polymorpha</name>
    <name type="common">Zebra mussel</name>
    <name type="synonym">Mytilus polymorpha</name>
    <dbReference type="NCBI Taxonomy" id="45954"/>
    <lineage>
        <taxon>Eukaryota</taxon>
        <taxon>Metazoa</taxon>
        <taxon>Spiralia</taxon>
        <taxon>Lophotrochozoa</taxon>
        <taxon>Mollusca</taxon>
        <taxon>Bivalvia</taxon>
        <taxon>Autobranchia</taxon>
        <taxon>Heteroconchia</taxon>
        <taxon>Euheterodonta</taxon>
        <taxon>Imparidentia</taxon>
        <taxon>Neoheterodontei</taxon>
        <taxon>Myida</taxon>
        <taxon>Dreissenoidea</taxon>
        <taxon>Dreissenidae</taxon>
        <taxon>Dreissena</taxon>
    </lineage>
</organism>
<protein>
    <submittedName>
        <fullName evidence="1">Uncharacterized protein</fullName>
    </submittedName>
</protein>
<name>A0A9D4J1P6_DREPO</name>
<gene>
    <name evidence="1" type="ORF">DPMN_145995</name>
</gene>